<evidence type="ECO:0000313" key="2">
    <source>
        <dbReference type="Proteomes" id="UP000471521"/>
    </source>
</evidence>
<accession>A0A6B0SNP3</accession>
<dbReference type="EMBL" id="WUUU01000202">
    <property type="protein sequence ID" value="MXR22106.1"/>
    <property type="molecule type" value="Genomic_DNA"/>
</dbReference>
<gene>
    <name evidence="1" type="ORF">GRX66_16475</name>
</gene>
<sequence length="110" mass="11905">MTDAIDLPTEELDDAETLADVQANVARANEALVARADRHDGERYESAGVSFDLDSNGVTESLQEWLTKLRGRVDELAREEGVESYTVSVTGGVTGVSIQLGMTYAPDTDR</sequence>
<dbReference type="AlphaFoldDB" id="A0A6B0SNP3"/>
<organism evidence="1 2">
    <name type="scientific">Halobacterium bonnevillei</name>
    <dbReference type="NCBI Taxonomy" id="2692200"/>
    <lineage>
        <taxon>Archaea</taxon>
        <taxon>Methanobacteriati</taxon>
        <taxon>Methanobacteriota</taxon>
        <taxon>Stenosarchaea group</taxon>
        <taxon>Halobacteria</taxon>
        <taxon>Halobacteriales</taxon>
        <taxon>Halobacteriaceae</taxon>
        <taxon>Halobacterium</taxon>
    </lineage>
</organism>
<proteinExistence type="predicted"/>
<protein>
    <submittedName>
        <fullName evidence="1">Uncharacterized protein</fullName>
    </submittedName>
</protein>
<comment type="caution">
    <text evidence="1">The sequence shown here is derived from an EMBL/GenBank/DDBJ whole genome shotgun (WGS) entry which is preliminary data.</text>
</comment>
<keyword evidence="2" id="KW-1185">Reference proteome</keyword>
<dbReference type="Proteomes" id="UP000471521">
    <property type="component" value="Unassembled WGS sequence"/>
</dbReference>
<dbReference type="RefSeq" id="WP_159527494.1">
    <property type="nucleotide sequence ID" value="NZ_WUUU01000202.1"/>
</dbReference>
<reference evidence="1 2" key="1">
    <citation type="submission" date="2019-12" db="EMBL/GenBank/DDBJ databases">
        <title>Isolation and characterization of three novel carbon monoxide-oxidizing members of Halobacteria from salione crusts and soils.</title>
        <authorList>
            <person name="Myers M.R."/>
            <person name="King G.M."/>
        </authorList>
    </citation>
    <scope>NUCLEOTIDE SEQUENCE [LARGE SCALE GENOMIC DNA]</scope>
    <source>
        <strain evidence="1 2">PCN9</strain>
    </source>
</reference>
<name>A0A6B0SNP3_9EURY</name>
<evidence type="ECO:0000313" key="1">
    <source>
        <dbReference type="EMBL" id="MXR22106.1"/>
    </source>
</evidence>